<dbReference type="EMBL" id="BGZK01000324">
    <property type="protein sequence ID" value="GBP36866.1"/>
    <property type="molecule type" value="Genomic_DNA"/>
</dbReference>
<keyword evidence="2" id="KW-1185">Reference proteome</keyword>
<accession>A0A4C1VDI1</accession>
<organism evidence="1 2">
    <name type="scientific">Eumeta variegata</name>
    <name type="common">Bagworm moth</name>
    <name type="synonym">Eumeta japonica</name>
    <dbReference type="NCBI Taxonomy" id="151549"/>
    <lineage>
        <taxon>Eukaryota</taxon>
        <taxon>Metazoa</taxon>
        <taxon>Ecdysozoa</taxon>
        <taxon>Arthropoda</taxon>
        <taxon>Hexapoda</taxon>
        <taxon>Insecta</taxon>
        <taxon>Pterygota</taxon>
        <taxon>Neoptera</taxon>
        <taxon>Endopterygota</taxon>
        <taxon>Lepidoptera</taxon>
        <taxon>Glossata</taxon>
        <taxon>Ditrysia</taxon>
        <taxon>Tineoidea</taxon>
        <taxon>Psychidae</taxon>
        <taxon>Oiketicinae</taxon>
        <taxon>Eumeta</taxon>
    </lineage>
</organism>
<dbReference type="Proteomes" id="UP000299102">
    <property type="component" value="Unassembled WGS sequence"/>
</dbReference>
<evidence type="ECO:0000313" key="2">
    <source>
        <dbReference type="Proteomes" id="UP000299102"/>
    </source>
</evidence>
<sequence length="164" mass="18365">MLYFCLAKDQDKRHGVSRANNKLRRRRGRALQLYAVAAPEPANPPLTQHFYCITRYGLVVKCNMISLPPVRAHLGSFSLYTSKYASLRRGVQMMDRAEISLVYSVANKRTFKTNFDGCTGRRSLRGGVLFPPTEELRVTIENAGSGVRPNGGLVLLIRSSFVES</sequence>
<protein>
    <submittedName>
        <fullName evidence="1">Uncharacterized protein</fullName>
    </submittedName>
</protein>
<dbReference type="AlphaFoldDB" id="A0A4C1VDI1"/>
<gene>
    <name evidence="1" type="ORF">EVAR_96113_1</name>
</gene>
<proteinExistence type="predicted"/>
<evidence type="ECO:0000313" key="1">
    <source>
        <dbReference type="EMBL" id="GBP36866.1"/>
    </source>
</evidence>
<name>A0A4C1VDI1_EUMVA</name>
<comment type="caution">
    <text evidence="1">The sequence shown here is derived from an EMBL/GenBank/DDBJ whole genome shotgun (WGS) entry which is preliminary data.</text>
</comment>
<reference evidence="1 2" key="1">
    <citation type="journal article" date="2019" name="Commun. Biol.">
        <title>The bagworm genome reveals a unique fibroin gene that provides high tensile strength.</title>
        <authorList>
            <person name="Kono N."/>
            <person name="Nakamura H."/>
            <person name="Ohtoshi R."/>
            <person name="Tomita M."/>
            <person name="Numata K."/>
            <person name="Arakawa K."/>
        </authorList>
    </citation>
    <scope>NUCLEOTIDE SEQUENCE [LARGE SCALE GENOMIC DNA]</scope>
</reference>